<dbReference type="Pfam" id="PF04474">
    <property type="entry name" value="DUF554"/>
    <property type="match status" value="1"/>
</dbReference>
<evidence type="ECO:0000313" key="3">
    <source>
        <dbReference type="Proteomes" id="UP000708576"/>
    </source>
</evidence>
<feature type="transmembrane region" description="Helical" evidence="1">
    <location>
        <begin position="140"/>
        <end position="162"/>
    </location>
</feature>
<proteinExistence type="predicted"/>
<keyword evidence="1" id="KW-0472">Membrane</keyword>
<organism evidence="2 3">
    <name type="scientific">Carboxylicivirga linearis</name>
    <dbReference type="NCBI Taxonomy" id="1628157"/>
    <lineage>
        <taxon>Bacteria</taxon>
        <taxon>Pseudomonadati</taxon>
        <taxon>Bacteroidota</taxon>
        <taxon>Bacteroidia</taxon>
        <taxon>Marinilabiliales</taxon>
        <taxon>Marinilabiliaceae</taxon>
        <taxon>Carboxylicivirga</taxon>
    </lineage>
</organism>
<evidence type="ECO:0000313" key="2">
    <source>
        <dbReference type="EMBL" id="MBS2097664.1"/>
    </source>
</evidence>
<dbReference type="PANTHER" id="PTHR36111:SF2">
    <property type="entry name" value="INNER MEMBRANE PROTEIN"/>
    <property type="match status" value="1"/>
</dbReference>
<keyword evidence="3" id="KW-1185">Reference proteome</keyword>
<feature type="transmembrane region" description="Helical" evidence="1">
    <location>
        <begin position="58"/>
        <end position="76"/>
    </location>
</feature>
<feature type="transmembrane region" description="Helical" evidence="1">
    <location>
        <begin position="6"/>
        <end position="23"/>
    </location>
</feature>
<dbReference type="EMBL" id="JAGUCO010000002">
    <property type="protein sequence ID" value="MBS2097664.1"/>
    <property type="molecule type" value="Genomic_DNA"/>
</dbReference>
<evidence type="ECO:0000256" key="1">
    <source>
        <dbReference type="SAM" id="Phobius"/>
    </source>
</evidence>
<keyword evidence="1" id="KW-1133">Transmembrane helix</keyword>
<dbReference type="RefSeq" id="WP_212214355.1">
    <property type="nucleotide sequence ID" value="NZ_JAGUCO010000002.1"/>
</dbReference>
<feature type="transmembrane region" description="Helical" evidence="1">
    <location>
        <begin position="208"/>
        <end position="227"/>
    </location>
</feature>
<accession>A0ABS5JRZ9</accession>
<sequence length="232" mass="24796">MILQGTIVNVIAVLIGSTVGIIVGTRLPQRIVKSVFQALGLFTVVIGIIMALKGNEMLVIVFSLIVGTIIGEVLHIDENTERISGKIKGIFKIGNPHFSDGLVTSFLLFCMGAMTIVGAIDEGLGNGSEVLLTKSMMDGFSSMALASAMGIGVTFSVIPMLIYQGGITLLAYWLGDFIAQQIVTELTSVGGILLIGLGINILEIKQLKVMNMLPALILVIVFTWIKISWFPN</sequence>
<feature type="transmembrane region" description="Helical" evidence="1">
    <location>
        <begin position="35"/>
        <end position="52"/>
    </location>
</feature>
<gene>
    <name evidence="2" type="ORF">KEM10_05190</name>
</gene>
<protein>
    <submittedName>
        <fullName evidence="2">DUF554 domain-containing protein</fullName>
    </submittedName>
</protein>
<feature type="transmembrane region" description="Helical" evidence="1">
    <location>
        <begin position="97"/>
        <end position="120"/>
    </location>
</feature>
<feature type="transmembrane region" description="Helical" evidence="1">
    <location>
        <begin position="182"/>
        <end position="202"/>
    </location>
</feature>
<dbReference type="PANTHER" id="PTHR36111">
    <property type="entry name" value="INNER MEMBRANE PROTEIN-RELATED"/>
    <property type="match status" value="1"/>
</dbReference>
<name>A0ABS5JRZ9_9BACT</name>
<dbReference type="Proteomes" id="UP000708576">
    <property type="component" value="Unassembled WGS sequence"/>
</dbReference>
<keyword evidence="1" id="KW-0812">Transmembrane</keyword>
<dbReference type="InterPro" id="IPR007563">
    <property type="entry name" value="DUF554"/>
</dbReference>
<reference evidence="2 3" key="1">
    <citation type="journal article" date="2015" name="Int. J. Syst. Evol. Microbiol.">
        <title>Carboxylicivirga linearis sp. nov., isolated from a sea cucumber culture pond.</title>
        <authorList>
            <person name="Wang F.Q."/>
            <person name="Zhou Y.X."/>
            <person name="Lin X.Z."/>
            <person name="Chen G.J."/>
            <person name="Du Z.J."/>
        </authorList>
    </citation>
    <scope>NUCLEOTIDE SEQUENCE [LARGE SCALE GENOMIC DNA]</scope>
    <source>
        <strain evidence="2 3">FB218</strain>
    </source>
</reference>
<comment type="caution">
    <text evidence="2">The sequence shown here is derived from an EMBL/GenBank/DDBJ whole genome shotgun (WGS) entry which is preliminary data.</text>
</comment>